<feature type="chain" id="PRO_5010007847" description="Thiol:disulfide interchange protein" evidence="1">
    <location>
        <begin position="38"/>
        <end position="372"/>
    </location>
</feature>
<sequence>MPHFSKKPSATRNKFLALSLLASITLSPLAVMSSAQADLEIFNNAYDKIAANSNTQLKAPSEQQKQKITQLLQGAGMTAPITSITPSKLPSMYQITLAQIPGAEPQLPLHITADGNYILQGELNANPSPKKSTPPKEVPSKTLSGMPVSKDLRASILANSSLLKNITPEVALYHTAVPGVIWGTTFNGQPFITNTEASVFISGEVSVIKNGQFAGLDSDFEKKKNLHVLSQLDEENLVIYPATTKEQAVIYVATDINCPYCRIMHQDMANLNAKGITVKVIGYPYYDESPEQMRQIWCETDKQARRQALDKAMAGEAVAKTCGNTTVNHMKDNHRKAAGLAVFATPAIYREDGVQFNAPYQDPGFLAFLGVQ</sequence>
<dbReference type="Pfam" id="PF13098">
    <property type="entry name" value="Thioredoxin_2"/>
    <property type="match status" value="1"/>
</dbReference>
<dbReference type="PANTHER" id="PTHR35272">
    <property type="entry name" value="THIOL:DISULFIDE INTERCHANGE PROTEIN DSBC-RELATED"/>
    <property type="match status" value="1"/>
</dbReference>
<dbReference type="InterPro" id="IPR033954">
    <property type="entry name" value="DiS-bond_Isoase_DsbC/G"/>
</dbReference>
<gene>
    <name evidence="4" type="primary">dsbC_2</name>
    <name evidence="4" type="ORF">A1232T_00271</name>
</gene>
<dbReference type="InterPro" id="IPR036249">
    <property type="entry name" value="Thioredoxin-like_sf"/>
</dbReference>
<evidence type="ECO:0000313" key="5">
    <source>
        <dbReference type="Proteomes" id="UP000188357"/>
    </source>
</evidence>
<feature type="region of interest" description="Disordered" evidence="2">
    <location>
        <begin position="122"/>
        <end position="145"/>
    </location>
</feature>
<evidence type="ECO:0000313" key="4">
    <source>
        <dbReference type="EMBL" id="SJM66230.1"/>
    </source>
</evidence>
<keyword evidence="1" id="KW-0676">Redox-active center</keyword>
<keyword evidence="1" id="KW-0574">Periplasm</keyword>
<keyword evidence="1" id="KW-0732">Signal</keyword>
<dbReference type="InterPro" id="IPR009094">
    <property type="entry name" value="DiS-bond_isomerase_DsbC/G_N_sf"/>
</dbReference>
<evidence type="ECO:0000256" key="1">
    <source>
        <dbReference type="RuleBase" id="RU364038"/>
    </source>
</evidence>
<evidence type="ECO:0000256" key="2">
    <source>
        <dbReference type="SAM" id="MobiDB-lite"/>
    </source>
</evidence>
<dbReference type="Proteomes" id="UP000188357">
    <property type="component" value="Unassembled WGS sequence"/>
</dbReference>
<comment type="subcellular location">
    <subcellularLocation>
        <location evidence="1">Periplasm</location>
    </subcellularLocation>
</comment>
<dbReference type="STRING" id="1945521.A1232T_00271"/>
<proteinExistence type="inferred from homology"/>
<dbReference type="EMBL" id="FUGE01000049">
    <property type="protein sequence ID" value="SJM66230.1"/>
    <property type="molecule type" value="Genomic_DNA"/>
</dbReference>
<dbReference type="Gene3D" id="3.40.30.10">
    <property type="entry name" value="Glutaredoxin"/>
    <property type="match status" value="1"/>
</dbReference>
<reference evidence="4 5" key="1">
    <citation type="submission" date="2017-02" db="EMBL/GenBank/DDBJ databases">
        <authorList>
            <person name="Peterson S.W."/>
        </authorList>
    </citation>
    <scope>NUCLEOTIDE SEQUENCE [LARGE SCALE GENOMIC DNA]</scope>
    <source>
        <strain evidence="4">Psychrobacter_piechaudii</strain>
    </source>
</reference>
<dbReference type="GO" id="GO:0042597">
    <property type="term" value="C:periplasmic space"/>
    <property type="evidence" value="ECO:0007669"/>
    <property type="project" value="UniProtKB-SubCell"/>
</dbReference>
<protein>
    <recommendedName>
        <fullName evidence="1">Thiol:disulfide interchange protein</fullName>
    </recommendedName>
</protein>
<accession>A0A1R4GDI4</accession>
<dbReference type="Gene3D" id="3.10.450.70">
    <property type="entry name" value="Disulphide bond isomerase, DsbC/G, N-terminal"/>
    <property type="match status" value="1"/>
</dbReference>
<evidence type="ECO:0000259" key="3">
    <source>
        <dbReference type="Pfam" id="PF13098"/>
    </source>
</evidence>
<dbReference type="AlphaFoldDB" id="A0A1R4GDI4"/>
<organism evidence="4 5">
    <name type="scientific">Psychrobacter piechaudii</name>
    <dbReference type="NCBI Taxonomy" id="1945521"/>
    <lineage>
        <taxon>Bacteria</taxon>
        <taxon>Pseudomonadati</taxon>
        <taxon>Pseudomonadota</taxon>
        <taxon>Gammaproteobacteria</taxon>
        <taxon>Moraxellales</taxon>
        <taxon>Moraxellaceae</taxon>
        <taxon>Psychrobacter</taxon>
    </lineage>
</organism>
<dbReference type="InterPro" id="IPR051470">
    <property type="entry name" value="Thiol:disulfide_interchange"/>
</dbReference>
<comment type="similarity">
    <text evidence="1">Belongs to the thioredoxin family. DsbC subfamily.</text>
</comment>
<dbReference type="InterPro" id="IPR012336">
    <property type="entry name" value="Thioredoxin-like_fold"/>
</dbReference>
<dbReference type="SUPFAM" id="SSF52833">
    <property type="entry name" value="Thioredoxin-like"/>
    <property type="match status" value="1"/>
</dbReference>
<dbReference type="PANTHER" id="PTHR35272:SF3">
    <property type="entry name" value="THIOL:DISULFIDE INTERCHANGE PROTEIN DSBC"/>
    <property type="match status" value="1"/>
</dbReference>
<keyword evidence="5" id="KW-1185">Reference proteome</keyword>
<name>A0A1R4GDI4_9GAMM</name>
<feature type="signal peptide" evidence="1">
    <location>
        <begin position="1"/>
        <end position="37"/>
    </location>
</feature>
<dbReference type="RefSeq" id="WP_244156490.1">
    <property type="nucleotide sequence ID" value="NZ_FUGE01000049.1"/>
</dbReference>
<dbReference type="CDD" id="cd03020">
    <property type="entry name" value="DsbA_DsbC_DsbG"/>
    <property type="match status" value="1"/>
</dbReference>
<feature type="domain" description="Thioredoxin-like fold" evidence="3">
    <location>
        <begin position="244"/>
        <end position="354"/>
    </location>
</feature>
<comment type="function">
    <text evidence="1">Required for disulfide bond formation in some periplasmic proteins. Acts by transferring its disulfide bond to other proteins and is reduced in the process.</text>
</comment>